<dbReference type="GO" id="GO:0004783">
    <property type="term" value="F:sulfite reductase (NADPH) activity"/>
    <property type="evidence" value="ECO:0007669"/>
    <property type="project" value="UniProtKB-EC"/>
</dbReference>
<protein>
    <submittedName>
        <fullName evidence="8">Putative NADPH--sulfite reductase hemoprotein beta-component</fullName>
        <ecNumber evidence="8">1.8.1.2</ecNumber>
    </submittedName>
</protein>
<organism evidence="8 9">
    <name type="scientific">Phycisphaera mikurensis (strain NBRC 102666 / KCTC 22515 / FYK2301M01)</name>
    <dbReference type="NCBI Taxonomy" id="1142394"/>
    <lineage>
        <taxon>Bacteria</taxon>
        <taxon>Pseudomonadati</taxon>
        <taxon>Planctomycetota</taxon>
        <taxon>Phycisphaerae</taxon>
        <taxon>Phycisphaerales</taxon>
        <taxon>Phycisphaeraceae</taxon>
        <taxon>Phycisphaera</taxon>
    </lineage>
</organism>
<keyword evidence="9" id="KW-1185">Reference proteome</keyword>
<dbReference type="PANTHER" id="PTHR11493:SF54">
    <property type="entry name" value="ANAEROBIC SULFITE REDUCTASE SUBUNIT C"/>
    <property type="match status" value="1"/>
</dbReference>
<evidence type="ECO:0000256" key="3">
    <source>
        <dbReference type="ARBA" id="ARBA00023004"/>
    </source>
</evidence>
<evidence type="ECO:0000313" key="8">
    <source>
        <dbReference type="EMBL" id="BAM03021.1"/>
    </source>
</evidence>
<keyword evidence="2" id="KW-0479">Metal-binding</keyword>
<evidence type="ECO:0000313" key="9">
    <source>
        <dbReference type="Proteomes" id="UP000007881"/>
    </source>
</evidence>
<evidence type="ECO:0000259" key="6">
    <source>
        <dbReference type="Pfam" id="PF01077"/>
    </source>
</evidence>
<dbReference type="Gene3D" id="3.90.480.10">
    <property type="entry name" value="Sulfite Reductase Hemoprotein,Domain 2"/>
    <property type="match status" value="1"/>
</dbReference>
<dbReference type="EC" id="1.8.1.2" evidence="8"/>
<dbReference type="PATRIC" id="fig|1142394.8.peg.893"/>
<keyword evidence="1" id="KW-0004">4Fe-4S</keyword>
<dbReference type="GO" id="GO:0046872">
    <property type="term" value="F:metal ion binding"/>
    <property type="evidence" value="ECO:0007669"/>
    <property type="project" value="UniProtKB-KW"/>
</dbReference>
<dbReference type="AlphaFoldDB" id="I0ICN3"/>
<keyword evidence="8" id="KW-0560">Oxidoreductase</keyword>
<dbReference type="OrthoDB" id="9803707at2"/>
<dbReference type="Pfam" id="PF03460">
    <property type="entry name" value="NIR_SIR_ferr"/>
    <property type="match status" value="1"/>
</dbReference>
<feature type="region of interest" description="Disordered" evidence="5">
    <location>
        <begin position="402"/>
        <end position="428"/>
    </location>
</feature>
<dbReference type="Proteomes" id="UP000007881">
    <property type="component" value="Chromosome"/>
</dbReference>
<dbReference type="HOGENOM" id="CLU_001975_3_2_0"/>
<dbReference type="RefSeq" id="WP_014436241.1">
    <property type="nucleotide sequence ID" value="NC_017080.1"/>
</dbReference>
<feature type="domain" description="Nitrite/sulphite reductase 4Fe-4S" evidence="6">
    <location>
        <begin position="151"/>
        <end position="343"/>
    </location>
</feature>
<evidence type="ECO:0000256" key="5">
    <source>
        <dbReference type="SAM" id="MobiDB-lite"/>
    </source>
</evidence>
<accession>I0ICN3</accession>
<dbReference type="EMBL" id="AP012338">
    <property type="protein sequence ID" value="BAM03021.1"/>
    <property type="molecule type" value="Genomic_DNA"/>
</dbReference>
<dbReference type="SUPFAM" id="SSF55124">
    <property type="entry name" value="Nitrite/Sulfite reductase N-terminal domain-like"/>
    <property type="match status" value="1"/>
</dbReference>
<dbReference type="InterPro" id="IPR005117">
    <property type="entry name" value="NiRdtase/SiRdtase_haem-b_fer"/>
</dbReference>
<evidence type="ECO:0000256" key="2">
    <source>
        <dbReference type="ARBA" id="ARBA00022723"/>
    </source>
</evidence>
<dbReference type="KEGG" id="phm:PSMK_08620"/>
<sequence>MARVKEPQPLIPTPQDQLSADEHFKIESAGMVGVLPERYRDHETMDLEKEAEFLSKSHGLYLEYNRAKTGVEKDWMYMVRVTVPGGGAFDARQWAILDSVADKYCDHNPYGGNSLRLTTRQNIQYHWLRKPQVMSLVQDIAKSGFYTLNGCGDNVRNVMGCPLSKFGTIPGANAFELSHRYGDYFRLPAASHIQVFAVDPNDIKDPEVQYDYGKQLLNRKFKIAFSTVHRDPRTGVVTADNCTEIRTNEVGVAPVVEGTGSDARVVGYQVYVGGGQGEKKGKPTFAAHGKALGVFTPDQLMPGLKAIVDVHKQWGDRKNRVWARLKYVVWKQGIAWYREQVKAEGVSFDPPDESLHPGERMLHHGWNEQESNGLWAYGAYVECGRLADGAYIDKAKLGDAREAAPHLAPSNSPDAEPTDAADGTLHAGSGSARLKSMVPAVLDAFPGTEVMVTPNQDLLFANIEEAAKEDFVAKLAEFGHGTRRGKAYSKLRVLSGACVGLPTCRLSYTDSEQFEPELMDQLEDMGYGDVAESIGITGCERQCFRPGTKSIGWVGSGGDNYGLKLGGSEDGSTQGHWLTDGEKQYLSMVPREEVANVCAVLFDWWKTQKQGNNGSSERLGPFVHRMGFEAVITRFRDDPRTSALMDLRNPKAGFDPYVPASLLRA</sequence>
<keyword evidence="3" id="KW-0408">Iron</keyword>
<dbReference type="Gene3D" id="3.30.413.10">
    <property type="entry name" value="Sulfite Reductase Hemoprotein, domain 1"/>
    <property type="match status" value="2"/>
</dbReference>
<dbReference type="GO" id="GO:0020037">
    <property type="term" value="F:heme binding"/>
    <property type="evidence" value="ECO:0007669"/>
    <property type="project" value="InterPro"/>
</dbReference>
<proteinExistence type="predicted"/>
<dbReference type="SUPFAM" id="SSF56014">
    <property type="entry name" value="Nitrite and sulphite reductase 4Fe-4S domain-like"/>
    <property type="match status" value="2"/>
</dbReference>
<dbReference type="InterPro" id="IPR045169">
    <property type="entry name" value="NO2/SO3_Rdtase_4Fe4S_prot"/>
</dbReference>
<feature type="domain" description="Nitrite/Sulfite reductase ferredoxin-like" evidence="7">
    <location>
        <begin position="76"/>
        <end position="142"/>
    </location>
</feature>
<keyword evidence="4" id="KW-0411">Iron-sulfur</keyword>
<dbReference type="InterPro" id="IPR036136">
    <property type="entry name" value="Nit/Sulf_reduc_fer-like_dom_sf"/>
</dbReference>
<name>I0ICN3_PHYMF</name>
<dbReference type="eggNOG" id="COG0155">
    <property type="taxonomic scope" value="Bacteria"/>
</dbReference>
<dbReference type="InterPro" id="IPR006067">
    <property type="entry name" value="NO2/SO3_Rdtase_4Fe4S_dom"/>
</dbReference>
<dbReference type="Pfam" id="PF01077">
    <property type="entry name" value="NIR_SIR"/>
    <property type="match status" value="2"/>
</dbReference>
<dbReference type="STRING" id="1142394.PSMK_08620"/>
<dbReference type="GO" id="GO:0051539">
    <property type="term" value="F:4 iron, 4 sulfur cluster binding"/>
    <property type="evidence" value="ECO:0007669"/>
    <property type="project" value="UniProtKB-KW"/>
</dbReference>
<dbReference type="InterPro" id="IPR045854">
    <property type="entry name" value="NO2/SO3_Rdtase_4Fe4S_sf"/>
</dbReference>
<gene>
    <name evidence="8" type="primary">cysI</name>
    <name evidence="8" type="ordered locus">PSMK_08620</name>
</gene>
<evidence type="ECO:0000256" key="1">
    <source>
        <dbReference type="ARBA" id="ARBA00022485"/>
    </source>
</evidence>
<dbReference type="PANTHER" id="PTHR11493">
    <property type="entry name" value="SULFITE REDUCTASE [NADPH] SUBUNIT BETA-RELATED"/>
    <property type="match status" value="1"/>
</dbReference>
<reference evidence="8 9" key="1">
    <citation type="submission" date="2012-02" db="EMBL/GenBank/DDBJ databases">
        <title>Complete genome sequence of Phycisphaera mikurensis NBRC 102666.</title>
        <authorList>
            <person name="Ankai A."/>
            <person name="Hosoyama A."/>
            <person name="Terui Y."/>
            <person name="Sekine M."/>
            <person name="Fukai R."/>
            <person name="Kato Y."/>
            <person name="Nakamura S."/>
            <person name="Yamada-Narita S."/>
            <person name="Kawakoshi A."/>
            <person name="Fukunaga Y."/>
            <person name="Yamazaki S."/>
            <person name="Fujita N."/>
        </authorList>
    </citation>
    <scope>NUCLEOTIDE SEQUENCE [LARGE SCALE GENOMIC DNA]</scope>
    <source>
        <strain evidence="9">NBRC 102666 / KCTC 22515 / FYK2301M01</strain>
    </source>
</reference>
<feature type="domain" description="Nitrite/sulphite reductase 4Fe-4S" evidence="6">
    <location>
        <begin position="497"/>
        <end position="632"/>
    </location>
</feature>
<evidence type="ECO:0000259" key="7">
    <source>
        <dbReference type="Pfam" id="PF03460"/>
    </source>
</evidence>
<evidence type="ECO:0000256" key="4">
    <source>
        <dbReference type="ARBA" id="ARBA00023014"/>
    </source>
</evidence>